<feature type="repeat" description="TPR" evidence="1">
    <location>
        <begin position="342"/>
        <end position="375"/>
    </location>
</feature>
<reference evidence="5" key="1">
    <citation type="submission" date="2025-08" db="UniProtKB">
        <authorList>
            <consortium name="RefSeq"/>
        </authorList>
    </citation>
    <scope>IDENTIFICATION</scope>
</reference>
<feature type="repeat" description="TPR" evidence="1">
    <location>
        <begin position="36"/>
        <end position="69"/>
    </location>
</feature>
<dbReference type="Gene3D" id="1.25.40.10">
    <property type="entry name" value="Tetratricopeptide repeat domain"/>
    <property type="match status" value="3"/>
</dbReference>
<dbReference type="GeneID" id="101849638"/>
<accession>A0ABM1A7B9</accession>
<feature type="compositionally biased region" description="Low complexity" evidence="2">
    <location>
        <begin position="867"/>
        <end position="876"/>
    </location>
</feature>
<protein>
    <submittedName>
        <fullName evidence="5">Tetratricopeptide repeat protein 28</fullName>
    </submittedName>
</protein>
<evidence type="ECO:0000256" key="1">
    <source>
        <dbReference type="PROSITE-ProRule" id="PRU00339"/>
    </source>
</evidence>
<keyword evidence="4" id="KW-1185">Reference proteome</keyword>
<feature type="compositionally biased region" description="Low complexity" evidence="2">
    <location>
        <begin position="905"/>
        <end position="915"/>
    </location>
</feature>
<proteinExistence type="predicted"/>
<dbReference type="PANTHER" id="PTHR10098:SF108">
    <property type="entry name" value="TETRATRICOPEPTIDE REPEAT PROTEIN 28"/>
    <property type="match status" value="1"/>
</dbReference>
<feature type="region of interest" description="Disordered" evidence="2">
    <location>
        <begin position="1534"/>
        <end position="1553"/>
    </location>
</feature>
<evidence type="ECO:0000259" key="3">
    <source>
        <dbReference type="Pfam" id="PF12770"/>
    </source>
</evidence>
<evidence type="ECO:0000313" key="4">
    <source>
        <dbReference type="Proteomes" id="UP000694888"/>
    </source>
</evidence>
<gene>
    <name evidence="5" type="primary">LOC101849638</name>
</gene>
<feature type="domain" description="CHAT" evidence="3">
    <location>
        <begin position="951"/>
        <end position="1169"/>
    </location>
</feature>
<dbReference type="InterPro" id="IPR024983">
    <property type="entry name" value="CHAT_dom"/>
</dbReference>
<dbReference type="Proteomes" id="UP000694888">
    <property type="component" value="Unplaced"/>
</dbReference>
<dbReference type="InterPro" id="IPR011990">
    <property type="entry name" value="TPR-like_helical_dom_sf"/>
</dbReference>
<organism evidence="4 5">
    <name type="scientific">Aplysia californica</name>
    <name type="common">California sea hare</name>
    <dbReference type="NCBI Taxonomy" id="6500"/>
    <lineage>
        <taxon>Eukaryota</taxon>
        <taxon>Metazoa</taxon>
        <taxon>Spiralia</taxon>
        <taxon>Lophotrochozoa</taxon>
        <taxon>Mollusca</taxon>
        <taxon>Gastropoda</taxon>
        <taxon>Heterobranchia</taxon>
        <taxon>Euthyneura</taxon>
        <taxon>Tectipleura</taxon>
        <taxon>Aplysiida</taxon>
        <taxon>Aplysioidea</taxon>
        <taxon>Aplysiidae</taxon>
        <taxon>Aplysia</taxon>
    </lineage>
</organism>
<feature type="region of interest" description="Disordered" evidence="2">
    <location>
        <begin position="854"/>
        <end position="916"/>
    </location>
</feature>
<evidence type="ECO:0000313" key="5">
    <source>
        <dbReference type="RefSeq" id="XP_012942252.1"/>
    </source>
</evidence>
<dbReference type="PROSITE" id="PS50005">
    <property type="entry name" value="TPR"/>
    <property type="match status" value="2"/>
</dbReference>
<name>A0ABM1A7B9_APLCA</name>
<dbReference type="SMART" id="SM00028">
    <property type="entry name" value="TPR"/>
    <property type="match status" value="10"/>
</dbReference>
<dbReference type="InterPro" id="IPR019734">
    <property type="entry name" value="TPR_rpt"/>
</dbReference>
<dbReference type="SUPFAM" id="SSF48452">
    <property type="entry name" value="TPR-like"/>
    <property type="match status" value="2"/>
</dbReference>
<keyword evidence="1" id="KW-0802">TPR repeat</keyword>
<sequence length="1598" mass="179468">MDRLGQFSSPLLGSFSLPSLAEGSEAISEAEEINEVKSLHDRGARAAKTSDFDEALQFYNEALEIDSRDVKVLQARALVYLQQGNTQAALQDAEAILAIDQNSSIGYLLQGIAYQHMSMHKQSLSAMLTALDVEGSNPEKVTNHIAGSVSQFCQITPSLAITLKGMDPYEKLSEVGVVLFHHKRYEACIDVLEAARKLQTNQKGITMRVLLTLANAHSQQMHVETAIGLYQECLTLAVATHEQVYQTKSLVNIATLHLENGDTYQAIIFYERLLHLEAELLSQVGGSPGGMPDYWTRELQCGLHLNLSIAYKTIGNMSSALIHARKYMGLTQKFGLDPKLVAESHHNTGMLNEILGNYQEALMEYKQYLAMSKNNSNRKGIGQAYGCLASVYAALRNWSLSLSFHDQYISMATKAKDRRMMAIAHEMMGDTLCVKEDYEQAIEHYNHMLMLCRNRDNRGDATSRCKMAAAYRSLGQLQYSIYYYNEALALAHRFGFRDIETMAEFHMACINKDSTQYVERDEAQKSFMRLIPFFERKIVEHTEENSHCPQEYEEKLQQCYDGMQAVLSVMSNKLGCLQYAEAHRKRCVIALPNFHATCRASNHSLDSSREIWGTEHMRRIVSEQNATVLYYSVLDHFLLMWVLQPAEGVVRFYTARLPPGSSSFPCLITELLAEVREGWSKADLFSTSEPRALPLRDAETQLLRSKNLRLSSAKPATESARSPDVKKPALRRLFDLLVAPVMDILDKLEDQSHLVVVPDKQLKLCPFGALLDYGNRSLGEKFNITYLPCLLLLDRVVQNEVAAVSAEGELDFQRDQCRKGGLPKQISEHSEILNLSPDPVDDIVSESALSREPTVNLREVSNPRLASSRSQEVSSSKVNKTARSRESTFVSLGGRSHRDIPTPVPENKPVVPVKPSTMSLGIPTSLEKMLSVHTYSTLTTRTWTGTDITSSSQVVTQFQQISDPRAALVFGCPNITKPVTVHEKDWMPKAELVRAQQELVIVAECLGSFPVMSEEATRHVLLERLEKAEVVHIATWACLREGILLVTPDPVDDQSEDSSHLVTVADLLNTSMCAKLVVLSSCGLSAARHEQECVYKLASAFLSAGCQCVLVSHWPLPDDLLGKFYFHFYQTLQNGAFLSEALQAAVQAIKADDRWDHVCHWAGFSLIGKDSKVNLNEIRHAHLDQLIDKCEAELEEESDTPILNPKAVVPNVSSKEHNLSVLQKHVRSLLKEHYKNPRVITDLVDLLDAALKRLHTMENNRQPCRLTDVIAGSSPAVALLKWLGFHFQAKEAELTCPYIVFPHWNTDELLIPTYDALKAVIELSASPKCVSALTEALPITQDNISCLIDLMSITKHAPEIQLKVTDLSVHPLWHYTKTRALLQATGFHQVGLLLTFNMMATHKQLLSSMLQLLLSFSCHKSPVLLYRLDVNLLGRASDTKSSLTEQPRLPSLTPLILPRNQLRMSTPWFSVTEHRDEMSEKMKLAKSSSNLSEEFQDYLERARTWHQTTVVAQTDEEAKETLDKYGRPTTIPKRKVKVKSGSTASQPRVPVDEARSLSAREVKQRRDYAHFVLQERETDIANRRKDGLLKLYLPYIKT</sequence>
<dbReference type="PANTHER" id="PTHR10098">
    <property type="entry name" value="RAPSYN-RELATED"/>
    <property type="match status" value="1"/>
</dbReference>
<feature type="domain" description="CHAT" evidence="3">
    <location>
        <begin position="728"/>
        <end position="801"/>
    </location>
</feature>
<dbReference type="Pfam" id="PF12770">
    <property type="entry name" value="CHAT"/>
    <property type="match status" value="2"/>
</dbReference>
<dbReference type="RefSeq" id="XP_012942252.1">
    <property type="nucleotide sequence ID" value="XM_013086798.2"/>
</dbReference>
<evidence type="ECO:0000256" key="2">
    <source>
        <dbReference type="SAM" id="MobiDB-lite"/>
    </source>
</evidence>